<evidence type="ECO:0000313" key="2">
    <source>
        <dbReference type="EMBL" id="WTU78241.1"/>
    </source>
</evidence>
<feature type="region of interest" description="Disordered" evidence="1">
    <location>
        <begin position="92"/>
        <end position="115"/>
    </location>
</feature>
<sequence length="211" mass="23070">MNDEYRLGPGESARIREGIAAAVLGASDELADCLERDAAGYLRLIDASRIGAEESSRLLREAVQGARAAGHSWDTVGRVLGVSRQAAQQRFADKAGDVVHADPPGDGPDTPQRRRLSPVSAFNEMPALAECGREGWHLVGYGAAFLEVEASDHPWEHSRVTLASAGRHRRMEAEGWIPVGAGWFPWRYYKRPAHAMLRKDRPGPAPTTEPR</sequence>
<protein>
    <submittedName>
        <fullName evidence="2">Uncharacterized protein</fullName>
    </submittedName>
</protein>
<dbReference type="AlphaFoldDB" id="A0AAU2K3B8"/>
<dbReference type="EMBL" id="CP108264">
    <property type="protein sequence ID" value="WTU78241.1"/>
    <property type="molecule type" value="Genomic_DNA"/>
</dbReference>
<name>A0AAU2K3B8_9ACTN</name>
<gene>
    <name evidence="2" type="ORF">OG327_35820</name>
</gene>
<proteinExistence type="predicted"/>
<accession>A0AAU2K3B8</accession>
<organism evidence="2">
    <name type="scientific">Streptomyces sp. NBC_00049</name>
    <dbReference type="NCBI Taxonomy" id="2903617"/>
    <lineage>
        <taxon>Bacteria</taxon>
        <taxon>Bacillati</taxon>
        <taxon>Actinomycetota</taxon>
        <taxon>Actinomycetes</taxon>
        <taxon>Kitasatosporales</taxon>
        <taxon>Streptomycetaceae</taxon>
        <taxon>Streptomyces</taxon>
    </lineage>
</organism>
<evidence type="ECO:0000256" key="1">
    <source>
        <dbReference type="SAM" id="MobiDB-lite"/>
    </source>
</evidence>
<reference evidence="2" key="1">
    <citation type="submission" date="2022-10" db="EMBL/GenBank/DDBJ databases">
        <title>The complete genomes of actinobacterial strains from the NBC collection.</title>
        <authorList>
            <person name="Joergensen T.S."/>
            <person name="Alvarez Arevalo M."/>
            <person name="Sterndorff E.B."/>
            <person name="Faurdal D."/>
            <person name="Vuksanovic O."/>
            <person name="Mourched A.-S."/>
            <person name="Charusanti P."/>
            <person name="Shaw S."/>
            <person name="Blin K."/>
            <person name="Weber T."/>
        </authorList>
    </citation>
    <scope>NUCLEOTIDE SEQUENCE</scope>
    <source>
        <strain evidence="2">NBC_00049</strain>
    </source>
</reference>